<evidence type="ECO:0000256" key="2">
    <source>
        <dbReference type="ARBA" id="ARBA00023125"/>
    </source>
</evidence>
<dbReference type="PANTHER" id="PTHR30055:SF146">
    <property type="entry name" value="HTH-TYPE TRANSCRIPTIONAL DUAL REGULATOR CECR"/>
    <property type="match status" value="1"/>
</dbReference>
<dbReference type="Pfam" id="PF00440">
    <property type="entry name" value="TetR_N"/>
    <property type="match status" value="1"/>
</dbReference>
<reference evidence="7" key="1">
    <citation type="submission" date="2013-08" db="EMBL/GenBank/DDBJ databases">
        <title>Genome sequencing of Arenimonas donghaensis.</title>
        <authorList>
            <person name="Chen F."/>
            <person name="Wang G."/>
        </authorList>
    </citation>
    <scope>NUCLEOTIDE SEQUENCE [LARGE SCALE GENOMIC DNA]</scope>
    <source>
        <strain evidence="7">HO3-R19</strain>
    </source>
</reference>
<gene>
    <name evidence="6" type="ORF">N788_10145</name>
</gene>
<dbReference type="InterPro" id="IPR036271">
    <property type="entry name" value="Tet_transcr_reg_TetR-rel_C_sf"/>
</dbReference>
<dbReference type="InterPro" id="IPR009057">
    <property type="entry name" value="Homeodomain-like_sf"/>
</dbReference>
<comment type="caution">
    <text evidence="6">The sequence shown here is derived from an EMBL/GenBank/DDBJ whole genome shotgun (WGS) entry which is preliminary data.</text>
</comment>
<feature type="domain" description="HTH tetR-type" evidence="5">
    <location>
        <begin position="16"/>
        <end position="76"/>
    </location>
</feature>
<name>A0A087MKE8_9GAMM</name>
<feature type="DNA-binding region" description="H-T-H motif" evidence="4">
    <location>
        <begin position="39"/>
        <end position="58"/>
    </location>
</feature>
<dbReference type="SUPFAM" id="SSF48498">
    <property type="entry name" value="Tetracyclin repressor-like, C-terminal domain"/>
    <property type="match status" value="1"/>
</dbReference>
<keyword evidence="2 4" id="KW-0238">DNA-binding</keyword>
<reference evidence="6 7" key="2">
    <citation type="journal article" date="2015" name="Stand. Genomic Sci.">
        <title>High quality draft genomic sequence of Arenimonas donghaensis DSM 18148(T).</title>
        <authorList>
            <person name="Chen F."/>
            <person name="Wang H."/>
            <person name="Cao Y."/>
            <person name="Li X."/>
            <person name="Wang G."/>
        </authorList>
    </citation>
    <scope>NUCLEOTIDE SEQUENCE [LARGE SCALE GENOMIC DNA]</scope>
    <source>
        <strain evidence="6 7">HO3-R19</strain>
    </source>
</reference>
<dbReference type="PATRIC" id="fig|1121014.3.peg.787"/>
<dbReference type="PRINTS" id="PR00455">
    <property type="entry name" value="HTHTETR"/>
</dbReference>
<evidence type="ECO:0000256" key="3">
    <source>
        <dbReference type="ARBA" id="ARBA00023163"/>
    </source>
</evidence>
<evidence type="ECO:0000313" key="7">
    <source>
        <dbReference type="Proteomes" id="UP000029085"/>
    </source>
</evidence>
<dbReference type="EMBL" id="AVCJ01000004">
    <property type="protein sequence ID" value="KFL37351.1"/>
    <property type="molecule type" value="Genomic_DNA"/>
</dbReference>
<dbReference type="Gene3D" id="1.10.10.60">
    <property type="entry name" value="Homeodomain-like"/>
    <property type="match status" value="1"/>
</dbReference>
<evidence type="ECO:0000256" key="4">
    <source>
        <dbReference type="PROSITE-ProRule" id="PRU00335"/>
    </source>
</evidence>
<dbReference type="InterPro" id="IPR050109">
    <property type="entry name" value="HTH-type_TetR-like_transc_reg"/>
</dbReference>
<dbReference type="GO" id="GO:0003700">
    <property type="term" value="F:DNA-binding transcription factor activity"/>
    <property type="evidence" value="ECO:0007669"/>
    <property type="project" value="TreeGrafter"/>
</dbReference>
<sequence length="213" mass="23347">MVAAPRPASPGRPKDPGKRAAILEAAKSLFLARGYEGTAMDTVAQVAGVSKLTVYSHFQDKETLFAEAVKASCEELLPPDLFVARFEGPMRAQLVRIARALFRLITSDEAIAVHRIMSQQLPDDSPLPHLFWEAGPRRIQEAFADFLRAEVEAGELQVPDCTLAASQFLALLKGDHHARLICSCPAQLVGAQLESHLEATVDMFLRAYGPTRR</sequence>
<keyword evidence="1" id="KW-0805">Transcription regulation</keyword>
<dbReference type="SUPFAM" id="SSF46689">
    <property type="entry name" value="Homeodomain-like"/>
    <property type="match status" value="1"/>
</dbReference>
<dbReference type="STRING" id="1121014.N788_10145"/>
<dbReference type="Proteomes" id="UP000029085">
    <property type="component" value="Unassembled WGS sequence"/>
</dbReference>
<evidence type="ECO:0000259" key="5">
    <source>
        <dbReference type="PROSITE" id="PS50977"/>
    </source>
</evidence>
<dbReference type="RefSeq" id="WP_034221258.1">
    <property type="nucleotide sequence ID" value="NZ_AVCJ01000004.1"/>
</dbReference>
<dbReference type="OrthoDB" id="8535430at2"/>
<dbReference type="InterPro" id="IPR001647">
    <property type="entry name" value="HTH_TetR"/>
</dbReference>
<dbReference type="PANTHER" id="PTHR30055">
    <property type="entry name" value="HTH-TYPE TRANSCRIPTIONAL REGULATOR RUTR"/>
    <property type="match status" value="1"/>
</dbReference>
<keyword evidence="3" id="KW-0804">Transcription</keyword>
<dbReference type="FunFam" id="1.10.10.60:FF:000141">
    <property type="entry name" value="TetR family transcriptional regulator"/>
    <property type="match status" value="1"/>
</dbReference>
<keyword evidence="7" id="KW-1185">Reference proteome</keyword>
<evidence type="ECO:0000313" key="6">
    <source>
        <dbReference type="EMBL" id="KFL37351.1"/>
    </source>
</evidence>
<dbReference type="PROSITE" id="PS50977">
    <property type="entry name" value="HTH_TETR_2"/>
    <property type="match status" value="1"/>
</dbReference>
<dbReference type="InterPro" id="IPR039536">
    <property type="entry name" value="TetR_C_Proteobacteria"/>
</dbReference>
<protein>
    <recommendedName>
        <fullName evidence="5">HTH tetR-type domain-containing protein</fullName>
    </recommendedName>
</protein>
<dbReference type="GO" id="GO:0000976">
    <property type="term" value="F:transcription cis-regulatory region binding"/>
    <property type="evidence" value="ECO:0007669"/>
    <property type="project" value="TreeGrafter"/>
</dbReference>
<dbReference type="AlphaFoldDB" id="A0A087MKE8"/>
<organism evidence="6 7">
    <name type="scientific">Arenimonas donghaensis DSM 18148 = HO3-R19</name>
    <dbReference type="NCBI Taxonomy" id="1121014"/>
    <lineage>
        <taxon>Bacteria</taxon>
        <taxon>Pseudomonadati</taxon>
        <taxon>Pseudomonadota</taxon>
        <taxon>Gammaproteobacteria</taxon>
        <taxon>Lysobacterales</taxon>
        <taxon>Lysobacteraceae</taxon>
        <taxon>Arenimonas</taxon>
    </lineage>
</organism>
<proteinExistence type="predicted"/>
<dbReference type="Pfam" id="PF14246">
    <property type="entry name" value="TetR_C_7"/>
    <property type="match status" value="1"/>
</dbReference>
<dbReference type="Gene3D" id="1.10.357.10">
    <property type="entry name" value="Tetracycline Repressor, domain 2"/>
    <property type="match status" value="1"/>
</dbReference>
<evidence type="ECO:0000256" key="1">
    <source>
        <dbReference type="ARBA" id="ARBA00023015"/>
    </source>
</evidence>
<accession>A0A087MKE8</accession>